<feature type="domain" description="Bromo" evidence="17">
    <location>
        <begin position="727"/>
        <end position="797"/>
    </location>
</feature>
<dbReference type="GO" id="GO:0005634">
    <property type="term" value="C:nucleus"/>
    <property type="evidence" value="ECO:0007669"/>
    <property type="project" value="UniProtKB-SubCell"/>
</dbReference>
<keyword evidence="3" id="KW-0597">Phosphoprotein</keyword>
<feature type="region of interest" description="Disordered" evidence="16">
    <location>
        <begin position="830"/>
        <end position="852"/>
    </location>
</feature>
<dbReference type="PANTHER" id="PTHR15398:SF13">
    <property type="entry name" value="BROMODOMAIN-CONTAINING PROTEIN 8"/>
    <property type="match status" value="1"/>
</dbReference>
<dbReference type="InterPro" id="IPR036427">
    <property type="entry name" value="Bromodomain-like_sf"/>
</dbReference>
<feature type="region of interest" description="Disordered" evidence="16">
    <location>
        <begin position="212"/>
        <end position="266"/>
    </location>
</feature>
<evidence type="ECO:0000256" key="16">
    <source>
        <dbReference type="SAM" id="MobiDB-lite"/>
    </source>
</evidence>
<dbReference type="GO" id="GO:0035267">
    <property type="term" value="C:NuA4 histone acetyltransferase complex"/>
    <property type="evidence" value="ECO:0007669"/>
    <property type="project" value="TreeGrafter"/>
</dbReference>
<keyword evidence="19" id="KW-1185">Reference proteome</keyword>
<evidence type="ECO:0000256" key="4">
    <source>
        <dbReference type="ARBA" id="ARBA00022604"/>
    </source>
</evidence>
<evidence type="ECO:0000313" key="18">
    <source>
        <dbReference type="Ensembl" id="ENSSSUP00005004675.1"/>
    </source>
</evidence>
<keyword evidence="2" id="KW-1017">Isopeptide bond</keyword>
<dbReference type="InterPro" id="IPR037966">
    <property type="entry name" value="Brd8_Bromo_dom"/>
</dbReference>
<evidence type="ECO:0000256" key="14">
    <source>
        <dbReference type="PROSITE-ProRule" id="PRU00035"/>
    </source>
</evidence>
<organism evidence="18 19">
    <name type="scientific">Suricata suricatta</name>
    <name type="common">Meerkat</name>
    <dbReference type="NCBI Taxonomy" id="37032"/>
    <lineage>
        <taxon>Eukaryota</taxon>
        <taxon>Metazoa</taxon>
        <taxon>Chordata</taxon>
        <taxon>Craniata</taxon>
        <taxon>Vertebrata</taxon>
        <taxon>Euteleostomi</taxon>
        <taxon>Mammalia</taxon>
        <taxon>Eutheria</taxon>
        <taxon>Laurasiatheria</taxon>
        <taxon>Carnivora</taxon>
        <taxon>Feliformia</taxon>
        <taxon>Herpestidae</taxon>
        <taxon>Suricata</taxon>
    </lineage>
</organism>
<evidence type="ECO:0000256" key="6">
    <source>
        <dbReference type="ARBA" id="ARBA00022853"/>
    </source>
</evidence>
<keyword evidence="4" id="KW-0341">Growth regulation</keyword>
<dbReference type="FunFam" id="1.20.920.10:FF:000016">
    <property type="entry name" value="bromodomain-containing protein 8 isoform X1"/>
    <property type="match status" value="1"/>
</dbReference>
<dbReference type="Gene3D" id="1.20.920.10">
    <property type="entry name" value="Bromodomain-like"/>
    <property type="match status" value="1"/>
</dbReference>
<accession>A0A673T578</accession>
<reference evidence="18" key="3">
    <citation type="submission" date="2025-09" db="UniProtKB">
        <authorList>
            <consortium name="Ensembl"/>
        </authorList>
    </citation>
    <scope>IDENTIFICATION</scope>
</reference>
<dbReference type="SUPFAM" id="SSF47370">
    <property type="entry name" value="Bromodomain"/>
    <property type="match status" value="1"/>
</dbReference>
<evidence type="ECO:0000256" key="3">
    <source>
        <dbReference type="ARBA" id="ARBA00022553"/>
    </source>
</evidence>
<proteinExistence type="predicted"/>
<keyword evidence="8" id="KW-0805">Transcription regulation</keyword>
<gene>
    <name evidence="18" type="primary">BRD8</name>
</gene>
<feature type="compositionally biased region" description="Basic and acidic residues" evidence="16">
    <location>
        <begin position="603"/>
        <end position="618"/>
    </location>
</feature>
<dbReference type="AlphaFoldDB" id="A0A673T578"/>
<keyword evidence="12" id="KW-0539">Nucleus</keyword>
<reference evidence="18 19" key="1">
    <citation type="submission" date="2019-05" db="EMBL/GenBank/DDBJ databases">
        <title>A Chromosome-scale Meerkat (S. suricatta) Genome Assembly.</title>
        <authorList>
            <person name="Dudchenko O."/>
            <person name="Lieberman Aiden E."/>
            <person name="Tung J."/>
            <person name="Barreiro L.B."/>
            <person name="Clutton-Brock T.H."/>
        </authorList>
    </citation>
    <scope>NUCLEOTIDE SEQUENCE [LARGE SCALE GENOMIC DNA]</scope>
</reference>
<evidence type="ECO:0000256" key="9">
    <source>
        <dbReference type="ARBA" id="ARBA00023054"/>
    </source>
</evidence>
<keyword evidence="10 14" id="KW-0103">Bromodomain</keyword>
<dbReference type="PRINTS" id="PR00503">
    <property type="entry name" value="BROMODOMAIN"/>
</dbReference>
<protein>
    <recommendedName>
        <fullName evidence="13">Bromodomain-containing protein 8</fullName>
    </recommendedName>
</protein>
<dbReference type="Ensembl" id="ENSSSUT00005005393.1">
    <property type="protein sequence ID" value="ENSSSUP00005004675.1"/>
    <property type="gene ID" value="ENSSSUG00005002901.1"/>
</dbReference>
<dbReference type="CTD" id="10902"/>
<evidence type="ECO:0000256" key="11">
    <source>
        <dbReference type="ARBA" id="ARBA00023163"/>
    </source>
</evidence>
<dbReference type="InterPro" id="IPR001487">
    <property type="entry name" value="Bromodomain"/>
</dbReference>
<name>A0A673T578_SURSU</name>
<evidence type="ECO:0000256" key="2">
    <source>
        <dbReference type="ARBA" id="ARBA00022499"/>
    </source>
</evidence>
<dbReference type="GO" id="GO:0006325">
    <property type="term" value="P:chromatin organization"/>
    <property type="evidence" value="ECO:0007669"/>
    <property type="project" value="UniProtKB-KW"/>
</dbReference>
<reference evidence="18" key="2">
    <citation type="submission" date="2025-08" db="UniProtKB">
        <authorList>
            <consortium name="Ensembl"/>
        </authorList>
    </citation>
    <scope>IDENTIFICATION</scope>
</reference>
<evidence type="ECO:0000256" key="12">
    <source>
        <dbReference type="ARBA" id="ARBA00023242"/>
    </source>
</evidence>
<evidence type="ECO:0000256" key="5">
    <source>
        <dbReference type="ARBA" id="ARBA00022843"/>
    </source>
</evidence>
<comment type="subcellular location">
    <subcellularLocation>
        <location evidence="1">Nucleus</location>
    </subcellularLocation>
</comment>
<feature type="region of interest" description="Disordered" evidence="16">
    <location>
        <begin position="183"/>
        <end position="202"/>
    </location>
</feature>
<dbReference type="RefSeq" id="XP_029797838.1">
    <property type="nucleotide sequence ID" value="XM_029941978.1"/>
</dbReference>
<keyword evidence="9 15" id="KW-0175">Coiled coil</keyword>
<dbReference type="PANTHER" id="PTHR15398">
    <property type="entry name" value="BROMODOMAIN-CONTAINING PROTEIN 8"/>
    <property type="match status" value="1"/>
</dbReference>
<dbReference type="PROSITE" id="PS50014">
    <property type="entry name" value="BROMODOMAIN_2"/>
    <property type="match status" value="1"/>
</dbReference>
<evidence type="ECO:0000259" key="17">
    <source>
        <dbReference type="PROSITE" id="PS50014"/>
    </source>
</evidence>
<evidence type="ECO:0000313" key="19">
    <source>
        <dbReference type="Proteomes" id="UP000472268"/>
    </source>
</evidence>
<dbReference type="CDD" id="cd05507">
    <property type="entry name" value="Bromo_brd8_like"/>
    <property type="match status" value="1"/>
</dbReference>
<keyword evidence="5" id="KW-0832">Ubl conjugation</keyword>
<keyword evidence="7" id="KW-0007">Acetylation</keyword>
<feature type="compositionally biased region" description="Basic and acidic residues" evidence="16">
    <location>
        <begin position="540"/>
        <end position="552"/>
    </location>
</feature>
<feature type="coiled-coil region" evidence="15">
    <location>
        <begin position="98"/>
        <end position="168"/>
    </location>
</feature>
<keyword evidence="6" id="KW-0156">Chromatin regulator</keyword>
<dbReference type="GeneID" id="115294234"/>
<evidence type="ECO:0000256" key="7">
    <source>
        <dbReference type="ARBA" id="ARBA00022990"/>
    </source>
</evidence>
<dbReference type="SMART" id="SM00297">
    <property type="entry name" value="BROMO"/>
    <property type="match status" value="1"/>
</dbReference>
<keyword evidence="11" id="KW-0804">Transcription</keyword>
<sequence length="881" mass="95999">MATGTGKHKLLSTGPTEPWSIREKLCLASSVMRSGDQNWVSVSRAIKPFAEPGRPPDWFSQKHCASQYSELLETTETPKRKRGEKGEVVETVEDVIVRKLTAERVEELKKVIKETQEKYRRLKRDAELIQAGHMDSRLDELCNDIVMKKKLEEEEAEVKRKATDAAYQARQAVKTPPRRLPTVMVRSPIDSASPGGDYPLGDLTAATMEEATSGVTPGTLPSTPVTSFPGIPDTLPPGSAPLEAPMTPVTDDSPQKKMLGHKATPPPSPLLSELLKKGSLLPTSPRLVNESEMAVASGHLNSTGVLLEVGGVLPMIHGGEMQQTPNTVAASPAASVSQPDTCVPMEAVGDPHTVTVSMDSSEISMIINSIKEECFRSGVAEASGGSKAPSIDGKEDLDLAEKMDIAVSYTGEELDFETVGDIIAIIEDKVDDHPEVLDVAAVEAALSFCEENDDPQSLPGPWEHPIQQERDKPVSLPASEMTVKQERLDFEETENKGIHELVDIREPSVEIKMEPTEPEQGISGPEIVAGVVPTTSMEPPELRSQDLDEEPRSIAPGEIVEADISSGKGDETPLTTVKTEASPESMLSPSHGSNPIEDPLEAETQHKFEMSDSLKEESGTIFGSQIKDAPGEDEEEDGVSEAASLEEAKEEDQGEGYLSEMDNEPPVSESDDGFSIHNATLQSHTLADSIPSSPASSQFSVCSEDQEAIQAQKIWKKAIMLVWRAAANHRYANVFLQPVTDDIAPGYHSIVQRPMDLSTIKKNIENGLIRSTAEFQRDIMLMFQNAVMYNSSDHDVYHMAVEMQRDVLEQIQQFLATQLIMQTSESGISAKSLRGRDSTRKQDSSEKDSVPMGSPAFLLSLFDGGTRGRRCAIEADMKMKK</sequence>
<feature type="compositionally biased region" description="Polar residues" evidence="16">
    <location>
        <begin position="213"/>
        <end position="226"/>
    </location>
</feature>
<evidence type="ECO:0000256" key="13">
    <source>
        <dbReference type="ARBA" id="ARBA00070695"/>
    </source>
</evidence>
<evidence type="ECO:0000256" key="1">
    <source>
        <dbReference type="ARBA" id="ARBA00004123"/>
    </source>
</evidence>
<evidence type="ECO:0000256" key="10">
    <source>
        <dbReference type="ARBA" id="ARBA00023117"/>
    </source>
</evidence>
<evidence type="ECO:0000256" key="15">
    <source>
        <dbReference type="SAM" id="Coils"/>
    </source>
</evidence>
<feature type="region of interest" description="Disordered" evidence="16">
    <location>
        <begin position="536"/>
        <end position="675"/>
    </location>
</feature>
<dbReference type="Pfam" id="PF00439">
    <property type="entry name" value="Bromodomain"/>
    <property type="match status" value="1"/>
</dbReference>
<dbReference type="Proteomes" id="UP000472268">
    <property type="component" value="Chromosome 6"/>
</dbReference>
<evidence type="ECO:0000256" key="8">
    <source>
        <dbReference type="ARBA" id="ARBA00023015"/>
    </source>
</evidence>
<feature type="compositionally biased region" description="Basic and acidic residues" evidence="16">
    <location>
        <begin position="834"/>
        <end position="849"/>
    </location>
</feature>